<dbReference type="Proteomes" id="UP000077266">
    <property type="component" value="Unassembled WGS sequence"/>
</dbReference>
<evidence type="ECO:0000313" key="2">
    <source>
        <dbReference type="EMBL" id="KZW02222.1"/>
    </source>
</evidence>
<proteinExistence type="predicted"/>
<protein>
    <submittedName>
        <fullName evidence="2">Uncharacterized protein</fullName>
    </submittedName>
</protein>
<gene>
    <name evidence="2" type="ORF">EXIGLDRAFT_483147</name>
</gene>
<dbReference type="AlphaFoldDB" id="A0A165PID7"/>
<evidence type="ECO:0000256" key="1">
    <source>
        <dbReference type="SAM" id="Phobius"/>
    </source>
</evidence>
<evidence type="ECO:0000313" key="3">
    <source>
        <dbReference type="Proteomes" id="UP000077266"/>
    </source>
</evidence>
<reference evidence="2 3" key="1">
    <citation type="journal article" date="2016" name="Mol. Biol. Evol.">
        <title>Comparative Genomics of Early-Diverging Mushroom-Forming Fungi Provides Insights into the Origins of Lignocellulose Decay Capabilities.</title>
        <authorList>
            <person name="Nagy L.G."/>
            <person name="Riley R."/>
            <person name="Tritt A."/>
            <person name="Adam C."/>
            <person name="Daum C."/>
            <person name="Floudas D."/>
            <person name="Sun H."/>
            <person name="Yadav J.S."/>
            <person name="Pangilinan J."/>
            <person name="Larsson K.H."/>
            <person name="Matsuura K."/>
            <person name="Barry K."/>
            <person name="Labutti K."/>
            <person name="Kuo R."/>
            <person name="Ohm R.A."/>
            <person name="Bhattacharya S.S."/>
            <person name="Shirouzu T."/>
            <person name="Yoshinaga Y."/>
            <person name="Martin F.M."/>
            <person name="Grigoriev I.V."/>
            <person name="Hibbett D.S."/>
        </authorList>
    </citation>
    <scope>NUCLEOTIDE SEQUENCE [LARGE SCALE GENOMIC DNA]</scope>
    <source>
        <strain evidence="2 3">HHB12029</strain>
    </source>
</reference>
<feature type="transmembrane region" description="Helical" evidence="1">
    <location>
        <begin position="116"/>
        <end position="136"/>
    </location>
</feature>
<keyword evidence="1" id="KW-0472">Membrane</keyword>
<name>A0A165PID7_EXIGL</name>
<dbReference type="EMBL" id="KV425889">
    <property type="protein sequence ID" value="KZW02222.1"/>
    <property type="molecule type" value="Genomic_DNA"/>
</dbReference>
<keyword evidence="1" id="KW-1133">Transmembrane helix</keyword>
<keyword evidence="1" id="KW-0812">Transmembrane</keyword>
<sequence>MTQDNATVYLFSAAQPQRPRLSFKMCALHPLLPVGRGIKEVTPTAVHPYCNLRSRAGTLTPAAAVTGFARRCNASRLPAFCPNCMFTPGNTLVVAFLLLSAYGLVCSSYTSSWCRAGVSISTGMIGLLGAGVITLIDRTKTLNPSHRTWRARWHQLRRFWGRYSLTYSSYDMSRALSQARAQVEHITLQPSLTRVLRRHAPATSSLRERQQNAVDVPDIHQSTVEVDGTRFARPGYATILHNDLQRRGCLDTLRWVRLTLGAVLLNCKDVLA</sequence>
<accession>A0A165PID7</accession>
<keyword evidence="3" id="KW-1185">Reference proteome</keyword>
<dbReference type="InParanoid" id="A0A165PID7"/>
<organism evidence="2 3">
    <name type="scientific">Exidia glandulosa HHB12029</name>
    <dbReference type="NCBI Taxonomy" id="1314781"/>
    <lineage>
        <taxon>Eukaryota</taxon>
        <taxon>Fungi</taxon>
        <taxon>Dikarya</taxon>
        <taxon>Basidiomycota</taxon>
        <taxon>Agaricomycotina</taxon>
        <taxon>Agaricomycetes</taxon>
        <taxon>Auriculariales</taxon>
        <taxon>Exidiaceae</taxon>
        <taxon>Exidia</taxon>
    </lineage>
</organism>